<dbReference type="CDD" id="cd04489">
    <property type="entry name" value="ExoVII_LU_OBF"/>
    <property type="match status" value="1"/>
</dbReference>
<name>A0A2M7XGS6_9BACT</name>
<comment type="subunit">
    <text evidence="5">Heterooligomer composed of large and small subunits.</text>
</comment>
<organism evidence="9 10">
    <name type="scientific">Candidatus Uhrbacteria bacterium CG_4_9_14_3_um_filter_36_7</name>
    <dbReference type="NCBI Taxonomy" id="1975033"/>
    <lineage>
        <taxon>Bacteria</taxon>
        <taxon>Candidatus Uhriibacteriota</taxon>
    </lineage>
</organism>
<accession>A0A2M7XGS6</accession>
<evidence type="ECO:0000256" key="2">
    <source>
        <dbReference type="ARBA" id="ARBA00022722"/>
    </source>
</evidence>
<comment type="function">
    <text evidence="5">Bidirectionally degrades single-stranded DNA into large acid-insoluble oligonucleotides, which are then degraded further into small acid-soluble oligonucleotides.</text>
</comment>
<dbReference type="GO" id="GO:0005737">
    <property type="term" value="C:cytoplasm"/>
    <property type="evidence" value="ECO:0007669"/>
    <property type="project" value="UniProtKB-SubCell"/>
</dbReference>
<dbReference type="EC" id="3.1.11.6" evidence="5"/>
<comment type="similarity">
    <text evidence="5 6">Belongs to the XseA family.</text>
</comment>
<dbReference type="NCBIfam" id="TIGR00237">
    <property type="entry name" value="xseA"/>
    <property type="match status" value="1"/>
</dbReference>
<dbReference type="Pfam" id="PF02601">
    <property type="entry name" value="Exonuc_VII_L"/>
    <property type="match status" value="1"/>
</dbReference>
<sequence length="402" mass="46011">MNPSSSLPKSIISVGEYLSLLNDSLRNTLSPGFFIRGEISDFRISQQKWISFDLKDEKQEALLKCFMTIWQLRTPLEDGMRVQVIGYPKIYERYGTFKLNVEEVELIGEGTLYRAYILLKQKLEEEGLFDLSRKRLIPRFPARVGLITSCDAAAYGDFLRVLNNRYQGVEIFHTQVAVQGNLAVSQTLEAFAYFNHLASNMRPDVLVLTRGGGGLEDLHAFNDERVARAIFQSKVPVICAVGHERDESLCDFVADIRASTPSNAAERLVPDRREIFFELKSMQDRLQERFLDLISKKNIIISHFVKISNFRLSQQKERLEFCTKLFLKRVPLWISSLQTRVKTMQRLLQQTDPKRLLRLGYSLVRVNGRILKEASSVDMGSSIQVELAKGSLNAEVTNIHKK</sequence>
<dbReference type="GO" id="GO:0008855">
    <property type="term" value="F:exodeoxyribonuclease VII activity"/>
    <property type="evidence" value="ECO:0007669"/>
    <property type="project" value="UniProtKB-UniRule"/>
</dbReference>
<gene>
    <name evidence="5 9" type="primary">xseA</name>
    <name evidence="9" type="ORF">CO172_03210</name>
</gene>
<evidence type="ECO:0000256" key="3">
    <source>
        <dbReference type="ARBA" id="ARBA00022801"/>
    </source>
</evidence>
<protein>
    <recommendedName>
        <fullName evidence="5">Exodeoxyribonuclease 7 large subunit</fullName>
        <ecNumber evidence="5">3.1.11.6</ecNumber>
    </recommendedName>
    <alternativeName>
        <fullName evidence="5">Exodeoxyribonuclease VII large subunit</fullName>
        <shortName evidence="5">Exonuclease VII large subunit</shortName>
    </alternativeName>
</protein>
<proteinExistence type="inferred from homology"/>
<dbReference type="EMBL" id="PFWS01000049">
    <property type="protein sequence ID" value="PJA47059.1"/>
    <property type="molecule type" value="Genomic_DNA"/>
</dbReference>
<feature type="domain" description="OB-fold nucleic acid binding" evidence="8">
    <location>
        <begin position="13"/>
        <end position="105"/>
    </location>
</feature>
<dbReference type="GO" id="GO:0009318">
    <property type="term" value="C:exodeoxyribonuclease VII complex"/>
    <property type="evidence" value="ECO:0007669"/>
    <property type="project" value="UniProtKB-UniRule"/>
</dbReference>
<dbReference type="GO" id="GO:0006308">
    <property type="term" value="P:DNA catabolic process"/>
    <property type="evidence" value="ECO:0007669"/>
    <property type="project" value="UniProtKB-UniRule"/>
</dbReference>
<dbReference type="PANTHER" id="PTHR30008">
    <property type="entry name" value="EXODEOXYRIBONUCLEASE 7 LARGE SUBUNIT"/>
    <property type="match status" value="1"/>
</dbReference>
<keyword evidence="1 5" id="KW-0963">Cytoplasm</keyword>
<evidence type="ECO:0000259" key="8">
    <source>
        <dbReference type="Pfam" id="PF13742"/>
    </source>
</evidence>
<dbReference type="GO" id="GO:0003676">
    <property type="term" value="F:nucleic acid binding"/>
    <property type="evidence" value="ECO:0007669"/>
    <property type="project" value="InterPro"/>
</dbReference>
<reference evidence="10" key="1">
    <citation type="submission" date="2017-09" db="EMBL/GenBank/DDBJ databases">
        <title>Depth-based differentiation of microbial function through sediment-hosted aquifers and enrichment of novel symbionts in the deep terrestrial subsurface.</title>
        <authorList>
            <person name="Probst A.J."/>
            <person name="Ladd B."/>
            <person name="Jarett J.K."/>
            <person name="Geller-Mcgrath D.E."/>
            <person name="Sieber C.M.K."/>
            <person name="Emerson J.B."/>
            <person name="Anantharaman K."/>
            <person name="Thomas B.C."/>
            <person name="Malmstrom R."/>
            <person name="Stieglmeier M."/>
            <person name="Klingl A."/>
            <person name="Woyke T."/>
            <person name="Ryan C.M."/>
            <person name="Banfield J.F."/>
        </authorList>
    </citation>
    <scope>NUCLEOTIDE SEQUENCE [LARGE SCALE GENOMIC DNA]</scope>
</reference>
<feature type="domain" description="Exonuclease VII large subunit C-terminal" evidence="7">
    <location>
        <begin position="128"/>
        <end position="304"/>
    </location>
</feature>
<dbReference type="InterPro" id="IPR020579">
    <property type="entry name" value="Exonuc_VII_lsu_C"/>
</dbReference>
<dbReference type="InterPro" id="IPR003753">
    <property type="entry name" value="Exonuc_VII_L"/>
</dbReference>
<evidence type="ECO:0000256" key="5">
    <source>
        <dbReference type="HAMAP-Rule" id="MF_00378"/>
    </source>
</evidence>
<dbReference type="Proteomes" id="UP000229749">
    <property type="component" value="Unassembled WGS sequence"/>
</dbReference>
<keyword evidence="3 5" id="KW-0378">Hydrolase</keyword>
<keyword evidence="2 5" id="KW-0540">Nuclease</keyword>
<dbReference type="Pfam" id="PF13742">
    <property type="entry name" value="tRNA_anti_2"/>
    <property type="match status" value="1"/>
</dbReference>
<comment type="catalytic activity">
    <reaction evidence="5 6">
        <text>Exonucleolytic cleavage in either 5'- to 3'- or 3'- to 5'-direction to yield nucleoside 5'-phosphates.</text>
        <dbReference type="EC" id="3.1.11.6"/>
    </reaction>
</comment>
<evidence type="ECO:0000259" key="7">
    <source>
        <dbReference type="Pfam" id="PF02601"/>
    </source>
</evidence>
<evidence type="ECO:0000256" key="1">
    <source>
        <dbReference type="ARBA" id="ARBA00022490"/>
    </source>
</evidence>
<comment type="subcellular location">
    <subcellularLocation>
        <location evidence="5 6">Cytoplasm</location>
    </subcellularLocation>
</comment>
<evidence type="ECO:0000313" key="10">
    <source>
        <dbReference type="Proteomes" id="UP000229749"/>
    </source>
</evidence>
<comment type="caution">
    <text evidence="9">The sequence shown here is derived from an EMBL/GenBank/DDBJ whole genome shotgun (WGS) entry which is preliminary data.</text>
</comment>
<keyword evidence="4 5" id="KW-0269">Exonuclease</keyword>
<evidence type="ECO:0000313" key="9">
    <source>
        <dbReference type="EMBL" id="PJA47059.1"/>
    </source>
</evidence>
<dbReference type="AlphaFoldDB" id="A0A2M7XGS6"/>
<evidence type="ECO:0000256" key="6">
    <source>
        <dbReference type="RuleBase" id="RU004355"/>
    </source>
</evidence>
<dbReference type="PANTHER" id="PTHR30008:SF0">
    <property type="entry name" value="EXODEOXYRIBONUCLEASE 7 LARGE SUBUNIT"/>
    <property type="match status" value="1"/>
</dbReference>
<evidence type="ECO:0000256" key="4">
    <source>
        <dbReference type="ARBA" id="ARBA00022839"/>
    </source>
</evidence>
<dbReference type="InterPro" id="IPR025824">
    <property type="entry name" value="OB-fold_nuc-bd_dom"/>
</dbReference>
<dbReference type="HAMAP" id="MF_00378">
    <property type="entry name" value="Exonuc_7_L"/>
    <property type="match status" value="1"/>
</dbReference>